<dbReference type="Pfam" id="PF07690">
    <property type="entry name" value="MFS_1"/>
    <property type="match status" value="1"/>
</dbReference>
<organism evidence="9 10">
    <name type="scientific">Cephalotrichum gorgonifer</name>
    <dbReference type="NCBI Taxonomy" id="2041049"/>
    <lineage>
        <taxon>Eukaryota</taxon>
        <taxon>Fungi</taxon>
        <taxon>Dikarya</taxon>
        <taxon>Ascomycota</taxon>
        <taxon>Pezizomycotina</taxon>
        <taxon>Sordariomycetes</taxon>
        <taxon>Hypocreomycetidae</taxon>
        <taxon>Microascales</taxon>
        <taxon>Microascaceae</taxon>
        <taxon>Cephalotrichum</taxon>
    </lineage>
</organism>
<evidence type="ECO:0000256" key="7">
    <source>
        <dbReference type="SAM" id="Phobius"/>
    </source>
</evidence>
<dbReference type="PANTHER" id="PTHR43791:SF24">
    <property type="entry name" value="NICOTINIC ACID PLASMA MEMBRANE TRANSPORTER"/>
    <property type="match status" value="1"/>
</dbReference>
<evidence type="ECO:0000256" key="4">
    <source>
        <dbReference type="ARBA" id="ARBA00022989"/>
    </source>
</evidence>
<reference evidence="9" key="1">
    <citation type="submission" date="2018-03" db="EMBL/GenBank/DDBJ databases">
        <authorList>
            <person name="Guldener U."/>
        </authorList>
    </citation>
    <scope>NUCLEOTIDE SEQUENCE</scope>
</reference>
<feature type="transmembrane region" description="Helical" evidence="7">
    <location>
        <begin position="308"/>
        <end position="327"/>
    </location>
</feature>
<feature type="transmembrane region" description="Helical" evidence="7">
    <location>
        <begin position="339"/>
        <end position="360"/>
    </location>
</feature>
<name>A0AAE8N796_9PEZI</name>
<feature type="transmembrane region" description="Helical" evidence="7">
    <location>
        <begin position="366"/>
        <end position="387"/>
    </location>
</feature>
<dbReference type="EMBL" id="ONZQ02000015">
    <property type="protein sequence ID" value="SPO06473.1"/>
    <property type="molecule type" value="Genomic_DNA"/>
</dbReference>
<dbReference type="InterPro" id="IPR036259">
    <property type="entry name" value="MFS_trans_sf"/>
</dbReference>
<gene>
    <name evidence="9" type="ORF">DNG_09163</name>
</gene>
<dbReference type="GO" id="GO:0016020">
    <property type="term" value="C:membrane"/>
    <property type="evidence" value="ECO:0007669"/>
    <property type="project" value="UniProtKB-SubCell"/>
</dbReference>
<evidence type="ECO:0000313" key="10">
    <source>
        <dbReference type="Proteomes" id="UP001187682"/>
    </source>
</evidence>
<dbReference type="Gene3D" id="1.20.1250.20">
    <property type="entry name" value="MFS general substrate transporter like domains"/>
    <property type="match status" value="2"/>
</dbReference>
<keyword evidence="2" id="KW-0813">Transport</keyword>
<accession>A0AAE8N796</accession>
<feature type="transmembrane region" description="Helical" evidence="7">
    <location>
        <begin position="84"/>
        <end position="101"/>
    </location>
</feature>
<evidence type="ECO:0000259" key="8">
    <source>
        <dbReference type="PROSITE" id="PS50850"/>
    </source>
</evidence>
<feature type="transmembrane region" description="Helical" evidence="7">
    <location>
        <begin position="172"/>
        <end position="193"/>
    </location>
</feature>
<feature type="transmembrane region" description="Helical" evidence="7">
    <location>
        <begin position="399"/>
        <end position="420"/>
    </location>
</feature>
<keyword evidence="10" id="KW-1185">Reference proteome</keyword>
<dbReference type="SUPFAM" id="SSF103473">
    <property type="entry name" value="MFS general substrate transporter"/>
    <property type="match status" value="1"/>
</dbReference>
<feature type="transmembrane region" description="Helical" evidence="7">
    <location>
        <begin position="205"/>
        <end position="227"/>
    </location>
</feature>
<feature type="transmembrane region" description="Helical" evidence="7">
    <location>
        <begin position="432"/>
        <end position="452"/>
    </location>
</feature>
<dbReference type="FunFam" id="1.20.1250.20:FF:000013">
    <property type="entry name" value="MFS general substrate transporter"/>
    <property type="match status" value="1"/>
</dbReference>
<sequence length="484" mass="52798">MEETKTASSIDGKSPADITTGESSSLNIQIDPEVEKAALRKFDKYLLPVAFIFLLLSSLDRTNIGNARVFGFDEDIGLKSGQFGNINTLFFTTFIVFEVPWVMAIKRWGPNKVLGTALVLFSVCTIGTGFIKNYHQAIVLRMLLGAAEAGVSPGFAYIFSTIYDRGSTAKRIAMGNICNTVAGAFGGLFAYGIQTMGAQRGLAAWRWLFIIEGAVTFVVGGLCWVFLPSSPETAWYLTEEEKHAMALRKERNAAFRGEDGFDRKWIKISLKDSFVYVAGAAFFTSSVAISGFSVFLPTIIKGFGYKSIMVNYMTIPVYFFGLISLLAQAYLSDKLYKRAYFLIGAAVPVVAGYLICVGTANNAAGYFAMFLLASGCYTISTLVVTWVATNLIPDGKRSFALPLFYSMGNLSGLVSSQLYPTNQGPRYIIGNSVSAGLEVIFVGLVVAAWYLLRRRNAKKDKLIAEGATTNGLEGDMALDFKYSL</sequence>
<keyword evidence="4 7" id="KW-1133">Transmembrane helix</keyword>
<dbReference type="PROSITE" id="PS50850">
    <property type="entry name" value="MFS"/>
    <property type="match status" value="1"/>
</dbReference>
<evidence type="ECO:0000256" key="2">
    <source>
        <dbReference type="ARBA" id="ARBA00022448"/>
    </source>
</evidence>
<feature type="transmembrane region" description="Helical" evidence="7">
    <location>
        <begin position="45"/>
        <end position="64"/>
    </location>
</feature>
<feature type="transmembrane region" description="Helical" evidence="7">
    <location>
        <begin position="273"/>
        <end position="296"/>
    </location>
</feature>
<keyword evidence="3 7" id="KW-0812">Transmembrane</keyword>
<feature type="transmembrane region" description="Helical" evidence="7">
    <location>
        <begin position="137"/>
        <end position="160"/>
    </location>
</feature>
<feature type="domain" description="Major facilitator superfamily (MFS) profile" evidence="8">
    <location>
        <begin position="46"/>
        <end position="455"/>
    </location>
</feature>
<evidence type="ECO:0000256" key="6">
    <source>
        <dbReference type="SAM" id="MobiDB-lite"/>
    </source>
</evidence>
<dbReference type="FunFam" id="1.20.1250.20:FF:000018">
    <property type="entry name" value="MFS transporter permease"/>
    <property type="match status" value="1"/>
</dbReference>
<evidence type="ECO:0000256" key="3">
    <source>
        <dbReference type="ARBA" id="ARBA00022692"/>
    </source>
</evidence>
<evidence type="ECO:0000256" key="1">
    <source>
        <dbReference type="ARBA" id="ARBA00004141"/>
    </source>
</evidence>
<feature type="compositionally biased region" description="Polar residues" evidence="6">
    <location>
        <begin position="1"/>
        <end position="11"/>
    </location>
</feature>
<comment type="caution">
    <text evidence="9">The sequence shown here is derived from an EMBL/GenBank/DDBJ whole genome shotgun (WGS) entry which is preliminary data.</text>
</comment>
<keyword evidence="5 7" id="KW-0472">Membrane</keyword>
<dbReference type="PANTHER" id="PTHR43791">
    <property type="entry name" value="PERMEASE-RELATED"/>
    <property type="match status" value="1"/>
</dbReference>
<dbReference type="Proteomes" id="UP001187682">
    <property type="component" value="Unassembled WGS sequence"/>
</dbReference>
<dbReference type="AlphaFoldDB" id="A0AAE8N796"/>
<protein>
    <submittedName>
        <fullName evidence="9">Related to allantoate transport protein</fullName>
    </submittedName>
</protein>
<evidence type="ECO:0000313" key="9">
    <source>
        <dbReference type="EMBL" id="SPO06473.1"/>
    </source>
</evidence>
<dbReference type="InterPro" id="IPR020846">
    <property type="entry name" value="MFS_dom"/>
</dbReference>
<dbReference type="InterPro" id="IPR011701">
    <property type="entry name" value="MFS"/>
</dbReference>
<dbReference type="GO" id="GO:0022857">
    <property type="term" value="F:transmembrane transporter activity"/>
    <property type="evidence" value="ECO:0007669"/>
    <property type="project" value="InterPro"/>
</dbReference>
<comment type="subcellular location">
    <subcellularLocation>
        <location evidence="1">Membrane</location>
        <topology evidence="1">Multi-pass membrane protein</topology>
    </subcellularLocation>
</comment>
<feature type="region of interest" description="Disordered" evidence="6">
    <location>
        <begin position="1"/>
        <end position="22"/>
    </location>
</feature>
<proteinExistence type="predicted"/>
<feature type="transmembrane region" description="Helical" evidence="7">
    <location>
        <begin position="113"/>
        <end position="131"/>
    </location>
</feature>
<evidence type="ECO:0000256" key="5">
    <source>
        <dbReference type="ARBA" id="ARBA00023136"/>
    </source>
</evidence>